<dbReference type="InterPro" id="IPR045584">
    <property type="entry name" value="Pilin-like"/>
</dbReference>
<dbReference type="SUPFAM" id="SSF54523">
    <property type="entry name" value="Pili subunits"/>
    <property type="match status" value="1"/>
</dbReference>
<comment type="caution">
    <text evidence="8">The sequence shown here is derived from an EMBL/GenBank/DDBJ whole genome shotgun (WGS) entry which is preliminary data.</text>
</comment>
<keyword evidence="2" id="KW-0488">Methylation</keyword>
<accession>A0A2M6YUW8</accession>
<evidence type="ECO:0000259" key="7">
    <source>
        <dbReference type="Pfam" id="PF08334"/>
    </source>
</evidence>
<organism evidence="8 9">
    <name type="scientific">Candidatus Roizmanbacteria bacterium CG07_land_8_20_14_0_80_34_15</name>
    <dbReference type="NCBI Taxonomy" id="1974849"/>
    <lineage>
        <taxon>Bacteria</taxon>
        <taxon>Candidatus Roizmaniibacteriota</taxon>
    </lineage>
</organism>
<name>A0A2M6YUW8_9BACT</name>
<gene>
    <name evidence="8" type="ORF">COT02_01675</name>
</gene>
<dbReference type="Proteomes" id="UP000230184">
    <property type="component" value="Unassembled WGS sequence"/>
</dbReference>
<keyword evidence="3 6" id="KW-0812">Transmembrane</keyword>
<feature type="transmembrane region" description="Helical" evidence="6">
    <location>
        <begin position="20"/>
        <end position="43"/>
    </location>
</feature>
<evidence type="ECO:0000256" key="2">
    <source>
        <dbReference type="ARBA" id="ARBA00022481"/>
    </source>
</evidence>
<dbReference type="InterPro" id="IPR000983">
    <property type="entry name" value="Bac_GSPG_pilin"/>
</dbReference>
<evidence type="ECO:0000256" key="3">
    <source>
        <dbReference type="ARBA" id="ARBA00022692"/>
    </source>
</evidence>
<evidence type="ECO:0000256" key="4">
    <source>
        <dbReference type="ARBA" id="ARBA00022989"/>
    </source>
</evidence>
<feature type="domain" description="Type II secretion system protein GspG C-terminal" evidence="7">
    <location>
        <begin position="41"/>
        <end position="116"/>
    </location>
</feature>
<evidence type="ECO:0000256" key="5">
    <source>
        <dbReference type="ARBA" id="ARBA00023136"/>
    </source>
</evidence>
<keyword evidence="5 6" id="KW-0472">Membrane</keyword>
<comment type="subcellular location">
    <subcellularLocation>
        <location evidence="1">Membrane</location>
        <topology evidence="1">Single-pass membrane protein</topology>
    </subcellularLocation>
</comment>
<evidence type="ECO:0000256" key="1">
    <source>
        <dbReference type="ARBA" id="ARBA00004167"/>
    </source>
</evidence>
<dbReference type="GO" id="GO:0015627">
    <property type="term" value="C:type II protein secretion system complex"/>
    <property type="evidence" value="ECO:0007669"/>
    <property type="project" value="InterPro"/>
</dbReference>
<dbReference type="PROSITE" id="PS00409">
    <property type="entry name" value="PROKAR_NTER_METHYL"/>
    <property type="match status" value="1"/>
</dbReference>
<dbReference type="Pfam" id="PF08334">
    <property type="entry name" value="T2SSG"/>
    <property type="match status" value="1"/>
</dbReference>
<dbReference type="Pfam" id="PF07963">
    <property type="entry name" value="N_methyl"/>
    <property type="match status" value="1"/>
</dbReference>
<dbReference type="EMBL" id="PEWY01000051">
    <property type="protein sequence ID" value="PIU37286.1"/>
    <property type="molecule type" value="Genomic_DNA"/>
</dbReference>
<evidence type="ECO:0000256" key="6">
    <source>
        <dbReference type="SAM" id="Phobius"/>
    </source>
</evidence>
<dbReference type="AlphaFoldDB" id="A0A2M6YUW8"/>
<protein>
    <recommendedName>
        <fullName evidence="7">Type II secretion system protein GspG C-terminal domain-containing protein</fullName>
    </recommendedName>
</protein>
<keyword evidence="4 6" id="KW-1133">Transmembrane helix</keyword>
<dbReference type="InterPro" id="IPR013545">
    <property type="entry name" value="T2SS_protein-GspG_C"/>
</dbReference>
<dbReference type="InterPro" id="IPR012902">
    <property type="entry name" value="N_methyl_site"/>
</dbReference>
<proteinExistence type="predicted"/>
<dbReference type="NCBIfam" id="TIGR02532">
    <property type="entry name" value="IV_pilin_GFxxxE"/>
    <property type="match status" value="1"/>
</dbReference>
<evidence type="ECO:0000313" key="9">
    <source>
        <dbReference type="Proteomes" id="UP000230184"/>
    </source>
</evidence>
<dbReference type="Gene3D" id="3.30.700.10">
    <property type="entry name" value="Glycoprotein, Type 4 Pilin"/>
    <property type="match status" value="1"/>
</dbReference>
<dbReference type="GO" id="GO:0016020">
    <property type="term" value="C:membrane"/>
    <property type="evidence" value="ECO:0007669"/>
    <property type="project" value="UniProtKB-SubCell"/>
</dbReference>
<dbReference type="GO" id="GO:0015628">
    <property type="term" value="P:protein secretion by the type II secretion system"/>
    <property type="evidence" value="ECO:0007669"/>
    <property type="project" value="InterPro"/>
</dbReference>
<dbReference type="PANTHER" id="PTHR30093:SF44">
    <property type="entry name" value="TYPE II SECRETION SYSTEM CORE PROTEIN G"/>
    <property type="match status" value="1"/>
</dbReference>
<sequence>MMNKKGLALSERRESKGFTLIELLVVIIILGFLSALITGNFFTSLKKGRDAKRKADLEQITRALEMYYEDKKAYPDSLTFGSSLPDPDSTKVYMQKLPDDPTSGKTYEYNLTSGSYRLYACLENSQQILPYDSLTQGPSMTCSVSCKNKSESSISCIWAVSSSDISP</sequence>
<reference evidence="9" key="1">
    <citation type="submission" date="2017-09" db="EMBL/GenBank/DDBJ databases">
        <title>Depth-based differentiation of microbial function through sediment-hosted aquifers and enrichment of novel symbionts in the deep terrestrial subsurface.</title>
        <authorList>
            <person name="Probst A.J."/>
            <person name="Ladd B."/>
            <person name="Jarett J.K."/>
            <person name="Geller-Mcgrath D.E."/>
            <person name="Sieber C.M.K."/>
            <person name="Emerson J.B."/>
            <person name="Anantharaman K."/>
            <person name="Thomas B.C."/>
            <person name="Malmstrom R."/>
            <person name="Stieglmeier M."/>
            <person name="Klingl A."/>
            <person name="Woyke T."/>
            <person name="Ryan C.M."/>
            <person name="Banfield J.F."/>
        </authorList>
    </citation>
    <scope>NUCLEOTIDE SEQUENCE [LARGE SCALE GENOMIC DNA]</scope>
</reference>
<dbReference type="PANTHER" id="PTHR30093">
    <property type="entry name" value="GENERAL SECRETION PATHWAY PROTEIN G"/>
    <property type="match status" value="1"/>
</dbReference>
<evidence type="ECO:0000313" key="8">
    <source>
        <dbReference type="EMBL" id="PIU37286.1"/>
    </source>
</evidence>
<dbReference type="PRINTS" id="PR00813">
    <property type="entry name" value="BCTERIALGSPG"/>
</dbReference>